<dbReference type="AlphaFoldDB" id="A0A3N1XZT8"/>
<dbReference type="GO" id="GO:0007165">
    <property type="term" value="P:signal transduction"/>
    <property type="evidence" value="ECO:0007669"/>
    <property type="project" value="UniProtKB-KW"/>
</dbReference>
<evidence type="ECO:0000256" key="2">
    <source>
        <dbReference type="ARBA" id="ARBA00029447"/>
    </source>
</evidence>
<dbReference type="InterPro" id="IPR004089">
    <property type="entry name" value="MCPsignal_dom"/>
</dbReference>
<dbReference type="GO" id="GO:0006935">
    <property type="term" value="P:chemotaxis"/>
    <property type="evidence" value="ECO:0007669"/>
    <property type="project" value="InterPro"/>
</dbReference>
<gene>
    <name evidence="5" type="ORF">EDD66_102108</name>
</gene>
<sequence length="281" mass="31159">MSQDKNFKESLIQIMNTTDSVAKKAAEDAGTMEGLTYILEDSVQQMKEVASASSNMKESSKSTDQVVSDGFQIVEKLSEEMTDVNDKMLHTVDSMHDLSDQSTKIFDILTTLNKITSKTNLLSLNASIEAARAGANGRGFAVVAEEIRKLAENSKNFTNQINEILGEILGKINGVTEEVLAQKRIVEDCKNNTDSVSNLFDNIRENVSTVTEQTEYVNEQASLLSMAFENTLDEFRGISESFINTAKSMEDVANHIKEIDEKTEDAVSLELEEDFNEEVNI</sequence>
<keyword evidence="1 3" id="KW-0807">Transducer</keyword>
<dbReference type="PANTHER" id="PTHR32089:SF112">
    <property type="entry name" value="LYSOZYME-LIKE PROTEIN-RELATED"/>
    <property type="match status" value="1"/>
</dbReference>
<evidence type="ECO:0000256" key="3">
    <source>
        <dbReference type="PROSITE-ProRule" id="PRU00284"/>
    </source>
</evidence>
<proteinExistence type="inferred from homology"/>
<protein>
    <submittedName>
        <fullName evidence="5">Methyl-accepting chemotaxis protein (MCP) signaling protein</fullName>
    </submittedName>
</protein>
<dbReference type="SMART" id="SM00283">
    <property type="entry name" value="MA"/>
    <property type="match status" value="1"/>
</dbReference>
<evidence type="ECO:0000259" key="4">
    <source>
        <dbReference type="PROSITE" id="PS50111"/>
    </source>
</evidence>
<name>A0A3N1XZT8_9FIRM</name>
<keyword evidence="6" id="KW-1185">Reference proteome</keyword>
<comment type="caution">
    <text evidence="5">The sequence shown here is derived from an EMBL/GenBank/DDBJ whole genome shotgun (WGS) entry which is preliminary data.</text>
</comment>
<dbReference type="PANTHER" id="PTHR32089">
    <property type="entry name" value="METHYL-ACCEPTING CHEMOTAXIS PROTEIN MCPB"/>
    <property type="match status" value="1"/>
</dbReference>
<dbReference type="GO" id="GO:0004888">
    <property type="term" value="F:transmembrane signaling receptor activity"/>
    <property type="evidence" value="ECO:0007669"/>
    <property type="project" value="InterPro"/>
</dbReference>
<dbReference type="InterPro" id="IPR004090">
    <property type="entry name" value="Chemotax_Me-accpt_rcpt"/>
</dbReference>
<dbReference type="Proteomes" id="UP000273083">
    <property type="component" value="Unassembled WGS sequence"/>
</dbReference>
<evidence type="ECO:0000256" key="1">
    <source>
        <dbReference type="ARBA" id="ARBA00023224"/>
    </source>
</evidence>
<accession>A0A3N1XZT8</accession>
<feature type="domain" description="Methyl-accepting transducer" evidence="4">
    <location>
        <begin position="3"/>
        <end position="260"/>
    </location>
</feature>
<evidence type="ECO:0000313" key="6">
    <source>
        <dbReference type="Proteomes" id="UP000273083"/>
    </source>
</evidence>
<evidence type="ECO:0000313" key="5">
    <source>
        <dbReference type="EMBL" id="ROR30457.1"/>
    </source>
</evidence>
<dbReference type="GO" id="GO:0016020">
    <property type="term" value="C:membrane"/>
    <property type="evidence" value="ECO:0007669"/>
    <property type="project" value="InterPro"/>
</dbReference>
<dbReference type="EMBL" id="RJVG01000002">
    <property type="protein sequence ID" value="ROR30457.1"/>
    <property type="molecule type" value="Genomic_DNA"/>
</dbReference>
<dbReference type="Gene3D" id="1.10.287.950">
    <property type="entry name" value="Methyl-accepting chemotaxis protein"/>
    <property type="match status" value="1"/>
</dbReference>
<dbReference type="PRINTS" id="PR00260">
    <property type="entry name" value="CHEMTRNSDUCR"/>
</dbReference>
<comment type="similarity">
    <text evidence="2">Belongs to the methyl-accepting chemotaxis (MCP) protein family.</text>
</comment>
<dbReference type="PROSITE" id="PS50111">
    <property type="entry name" value="CHEMOTAXIS_TRANSDUC_2"/>
    <property type="match status" value="1"/>
</dbReference>
<organism evidence="5 6">
    <name type="scientific">Mobilisporobacter senegalensis</name>
    <dbReference type="NCBI Taxonomy" id="1329262"/>
    <lineage>
        <taxon>Bacteria</taxon>
        <taxon>Bacillati</taxon>
        <taxon>Bacillota</taxon>
        <taxon>Clostridia</taxon>
        <taxon>Lachnospirales</taxon>
        <taxon>Lachnospiraceae</taxon>
        <taxon>Mobilisporobacter</taxon>
    </lineage>
</organism>
<dbReference type="RefSeq" id="WP_170164238.1">
    <property type="nucleotide sequence ID" value="NZ_RJVG01000002.1"/>
</dbReference>
<dbReference type="SUPFAM" id="SSF58104">
    <property type="entry name" value="Methyl-accepting chemotaxis protein (MCP) signaling domain"/>
    <property type="match status" value="1"/>
</dbReference>
<dbReference type="Pfam" id="PF00015">
    <property type="entry name" value="MCPsignal"/>
    <property type="match status" value="1"/>
</dbReference>
<reference evidence="5 6" key="1">
    <citation type="submission" date="2018-11" db="EMBL/GenBank/DDBJ databases">
        <title>Genomic Encyclopedia of Type Strains, Phase IV (KMG-IV): sequencing the most valuable type-strain genomes for metagenomic binning, comparative biology and taxonomic classification.</title>
        <authorList>
            <person name="Goeker M."/>
        </authorList>
    </citation>
    <scope>NUCLEOTIDE SEQUENCE [LARGE SCALE GENOMIC DNA]</scope>
    <source>
        <strain evidence="5 6">DSM 26537</strain>
    </source>
</reference>